<dbReference type="EMBL" id="AP023366">
    <property type="protein sequence ID" value="BCJ85225.1"/>
    <property type="molecule type" value="Genomic_DNA"/>
</dbReference>
<dbReference type="InterPro" id="IPR006054">
    <property type="entry name" value="DnaQ"/>
</dbReference>
<keyword evidence="3" id="KW-0269">Exonuclease</keyword>
<feature type="domain" description="Exonuclease" evidence="4">
    <location>
        <begin position="59"/>
        <end position="229"/>
    </location>
</feature>
<reference evidence="5 6" key="1">
    <citation type="submission" date="2020-08" db="EMBL/GenBank/DDBJ databases">
        <title>Complete Genome Sequence of Effusibacillus dendaii Strain skT53, Isolated from Farmland soil.</title>
        <authorList>
            <person name="Konishi T."/>
            <person name="Kawasaki H."/>
        </authorList>
    </citation>
    <scope>NUCLEOTIDE SEQUENCE [LARGE SCALE GENOMIC DNA]</scope>
    <source>
        <strain evidence="6">skT53</strain>
    </source>
</reference>
<evidence type="ECO:0000313" key="6">
    <source>
        <dbReference type="Proteomes" id="UP000593802"/>
    </source>
</evidence>
<dbReference type="CDD" id="cd06127">
    <property type="entry name" value="DEDDh"/>
    <property type="match status" value="1"/>
</dbReference>
<dbReference type="SUPFAM" id="SSF53098">
    <property type="entry name" value="Ribonuclease H-like"/>
    <property type="match status" value="1"/>
</dbReference>
<organism evidence="5 6">
    <name type="scientific">Effusibacillus dendaii</name>
    <dbReference type="NCBI Taxonomy" id="2743772"/>
    <lineage>
        <taxon>Bacteria</taxon>
        <taxon>Bacillati</taxon>
        <taxon>Bacillota</taxon>
        <taxon>Bacilli</taxon>
        <taxon>Bacillales</taxon>
        <taxon>Alicyclobacillaceae</taxon>
        <taxon>Effusibacillus</taxon>
    </lineage>
</organism>
<keyword evidence="1" id="KW-0540">Nuclease</keyword>
<dbReference type="Gene3D" id="3.30.420.10">
    <property type="entry name" value="Ribonuclease H-like superfamily/Ribonuclease H"/>
    <property type="match status" value="1"/>
</dbReference>
<dbReference type="RefSeq" id="WP_200759369.1">
    <property type="nucleotide sequence ID" value="NZ_AP023366.1"/>
</dbReference>
<dbReference type="FunFam" id="3.30.420.10:FF:000045">
    <property type="entry name" value="3'-5' exonuclease DinG"/>
    <property type="match status" value="1"/>
</dbReference>
<dbReference type="Proteomes" id="UP000593802">
    <property type="component" value="Chromosome"/>
</dbReference>
<name>A0A7I8D570_9BACL</name>
<dbReference type="GO" id="GO:0008408">
    <property type="term" value="F:3'-5' exonuclease activity"/>
    <property type="evidence" value="ECO:0007669"/>
    <property type="project" value="TreeGrafter"/>
</dbReference>
<dbReference type="GO" id="GO:0005829">
    <property type="term" value="C:cytosol"/>
    <property type="evidence" value="ECO:0007669"/>
    <property type="project" value="TreeGrafter"/>
</dbReference>
<keyword evidence="6" id="KW-1185">Reference proteome</keyword>
<evidence type="ECO:0000256" key="3">
    <source>
        <dbReference type="ARBA" id="ARBA00022839"/>
    </source>
</evidence>
<proteinExistence type="predicted"/>
<dbReference type="NCBIfam" id="TIGR00573">
    <property type="entry name" value="dnaq"/>
    <property type="match status" value="1"/>
</dbReference>
<dbReference type="AlphaFoldDB" id="A0A7I8D570"/>
<accession>A0A7I8D570</accession>
<dbReference type="InterPro" id="IPR013520">
    <property type="entry name" value="Ribonucl_H"/>
</dbReference>
<gene>
    <name evidence="5" type="ORF">skT53_02100</name>
</gene>
<dbReference type="GO" id="GO:0045004">
    <property type="term" value="P:DNA replication proofreading"/>
    <property type="evidence" value="ECO:0007669"/>
    <property type="project" value="TreeGrafter"/>
</dbReference>
<sequence>MSQDRSGFFRRLLQTRSHNVLPALSAVSPEKMQGEAFIRQLLKEAKSEDGWDAPLLQTRFVVVDTETTGFNPSFDVLISIGAVEMHGDRIELGNPYHSLIRPEFDRFIPAVVTKLTGITNEQAAAAPDIKLVLQQFLEYAKDGVLVMHHASHDIRFLNAALWRFSRAHLTHRILDTHDVAKWLHPRWNQYGLDDLLQTYQIPVLGRHTALGDAKMTAELWKRLLTESIAKGIETFGELREQMVLANR</sequence>
<dbReference type="PANTHER" id="PTHR30231">
    <property type="entry name" value="DNA POLYMERASE III SUBUNIT EPSILON"/>
    <property type="match status" value="1"/>
</dbReference>
<keyword evidence="2" id="KW-0378">Hydrolase</keyword>
<evidence type="ECO:0000313" key="5">
    <source>
        <dbReference type="EMBL" id="BCJ85225.1"/>
    </source>
</evidence>
<dbReference type="InterPro" id="IPR012337">
    <property type="entry name" value="RNaseH-like_sf"/>
</dbReference>
<dbReference type="InterPro" id="IPR036397">
    <property type="entry name" value="RNaseH_sf"/>
</dbReference>
<evidence type="ECO:0000256" key="2">
    <source>
        <dbReference type="ARBA" id="ARBA00022801"/>
    </source>
</evidence>
<dbReference type="PANTHER" id="PTHR30231:SF41">
    <property type="entry name" value="DNA POLYMERASE III SUBUNIT EPSILON"/>
    <property type="match status" value="1"/>
</dbReference>
<dbReference type="GO" id="GO:0003677">
    <property type="term" value="F:DNA binding"/>
    <property type="evidence" value="ECO:0007669"/>
    <property type="project" value="InterPro"/>
</dbReference>
<evidence type="ECO:0000259" key="4">
    <source>
        <dbReference type="SMART" id="SM00479"/>
    </source>
</evidence>
<evidence type="ECO:0000256" key="1">
    <source>
        <dbReference type="ARBA" id="ARBA00022722"/>
    </source>
</evidence>
<dbReference type="GO" id="GO:0003887">
    <property type="term" value="F:DNA-directed DNA polymerase activity"/>
    <property type="evidence" value="ECO:0007669"/>
    <property type="project" value="InterPro"/>
</dbReference>
<dbReference type="KEGG" id="eff:skT53_02100"/>
<dbReference type="SMART" id="SM00479">
    <property type="entry name" value="EXOIII"/>
    <property type="match status" value="1"/>
</dbReference>
<dbReference type="Pfam" id="PF00929">
    <property type="entry name" value="RNase_T"/>
    <property type="match status" value="1"/>
</dbReference>
<protein>
    <recommendedName>
        <fullName evidence="4">Exonuclease domain-containing protein</fullName>
    </recommendedName>
</protein>